<keyword evidence="4" id="KW-1185">Reference proteome</keyword>
<dbReference type="Gene3D" id="3.40.710.10">
    <property type="entry name" value="DD-peptidase/beta-lactamase superfamily"/>
    <property type="match status" value="1"/>
</dbReference>
<evidence type="ECO:0000256" key="1">
    <source>
        <dbReference type="PROSITE-ProRule" id="PRU00339"/>
    </source>
</evidence>
<evidence type="ECO:0000259" key="2">
    <source>
        <dbReference type="Pfam" id="PF00144"/>
    </source>
</evidence>
<dbReference type="Pfam" id="PF00144">
    <property type="entry name" value="Beta-lactamase"/>
    <property type="match status" value="1"/>
</dbReference>
<dbReference type="InterPro" id="IPR012338">
    <property type="entry name" value="Beta-lactam/transpept-like"/>
</dbReference>
<dbReference type="RefSeq" id="WP_307491609.1">
    <property type="nucleotide sequence ID" value="NZ_JAUSVB010000002.1"/>
</dbReference>
<dbReference type="SUPFAM" id="SSF48452">
    <property type="entry name" value="TPR-like"/>
    <property type="match status" value="1"/>
</dbReference>
<feature type="domain" description="Beta-lactamase-related" evidence="2">
    <location>
        <begin position="15"/>
        <end position="332"/>
    </location>
</feature>
<protein>
    <submittedName>
        <fullName evidence="3">CubicO group peptidase (Beta-lactamase class C family)</fullName>
    </submittedName>
</protein>
<reference evidence="3 4" key="1">
    <citation type="submission" date="2023-07" db="EMBL/GenBank/DDBJ databases">
        <title>Sorghum-associated microbial communities from plants grown in Nebraska, USA.</title>
        <authorList>
            <person name="Schachtman D."/>
        </authorList>
    </citation>
    <scope>NUCLEOTIDE SEQUENCE [LARGE SCALE GENOMIC DNA]</scope>
    <source>
        <strain evidence="3 4">BE332</strain>
    </source>
</reference>
<evidence type="ECO:0000313" key="3">
    <source>
        <dbReference type="EMBL" id="MDQ0373515.1"/>
    </source>
</evidence>
<dbReference type="InterPro" id="IPR019734">
    <property type="entry name" value="TPR_rpt"/>
</dbReference>
<dbReference type="InterPro" id="IPR001466">
    <property type="entry name" value="Beta-lactam-related"/>
</dbReference>
<sequence>MTSLERRAETSLWPLVDQVVRTHGLAGLAVAVVQDGEVALARGFGTRDVRTGAPVTPETLFHLASVSKTFVAAAVVGLTPALDLDAPVVRWLPDLTLADGRQAEVTLRHLLTHTSGIPDVTDYGWHDPLLGDDALAELVRGLSSARLSTTPGTRFAYCNLGYEVLGHVLATVRGTTFEEAMTTLVLHPAGMDRSTFLRGDVAPDLAASPHVGAPLIVPGDSYPYTRRHAPSSTLHSSVAELSRWMIATLDDAGTAARRWQPEAEVGDPPWDESVGLGWFLGSHRGERTVGHAGADPGFTSRLVLVPERRTGVVALANSNTAPTGAVVRAALDLALDLPLHTADDLRLDALLPPITVPLGRALVESGADAAVDAYHRLTTTVPALVDVDDDRFVDGVWGAIELHRPDLVRPLLGLWTTVRPGSSRAWAMTGWAHLVDGDTGPAAELLQRAVDLDPGNEDAAALLRGLGA</sequence>
<dbReference type="PROSITE" id="PS50005">
    <property type="entry name" value="TPR"/>
    <property type="match status" value="1"/>
</dbReference>
<keyword evidence="1" id="KW-0802">TPR repeat</keyword>
<comment type="caution">
    <text evidence="3">The sequence shown here is derived from an EMBL/GenBank/DDBJ whole genome shotgun (WGS) entry which is preliminary data.</text>
</comment>
<gene>
    <name evidence="3" type="ORF">J2X26_001826</name>
</gene>
<dbReference type="PANTHER" id="PTHR46825:SF9">
    <property type="entry name" value="BETA-LACTAMASE-RELATED DOMAIN-CONTAINING PROTEIN"/>
    <property type="match status" value="1"/>
</dbReference>
<feature type="repeat" description="TPR" evidence="1">
    <location>
        <begin position="423"/>
        <end position="456"/>
    </location>
</feature>
<dbReference type="InterPro" id="IPR011990">
    <property type="entry name" value="TPR-like_helical_dom_sf"/>
</dbReference>
<name>A0ABU0EE30_9CELL</name>
<dbReference type="InterPro" id="IPR050491">
    <property type="entry name" value="AmpC-like"/>
</dbReference>
<evidence type="ECO:0000313" key="4">
    <source>
        <dbReference type="Proteomes" id="UP001239626"/>
    </source>
</evidence>
<dbReference type="PANTHER" id="PTHR46825">
    <property type="entry name" value="D-ALANYL-D-ALANINE-CARBOXYPEPTIDASE/ENDOPEPTIDASE AMPH"/>
    <property type="match status" value="1"/>
</dbReference>
<accession>A0ABU0EE30</accession>
<proteinExistence type="predicted"/>
<dbReference type="EMBL" id="JAUSVB010000002">
    <property type="protein sequence ID" value="MDQ0373515.1"/>
    <property type="molecule type" value="Genomic_DNA"/>
</dbReference>
<dbReference type="SUPFAM" id="SSF56601">
    <property type="entry name" value="beta-lactamase/transpeptidase-like"/>
    <property type="match status" value="1"/>
</dbReference>
<dbReference type="Proteomes" id="UP001239626">
    <property type="component" value="Unassembled WGS sequence"/>
</dbReference>
<organism evidence="3 4">
    <name type="scientific">Cellulomonas humilata</name>
    <dbReference type="NCBI Taxonomy" id="144055"/>
    <lineage>
        <taxon>Bacteria</taxon>
        <taxon>Bacillati</taxon>
        <taxon>Actinomycetota</taxon>
        <taxon>Actinomycetes</taxon>
        <taxon>Micrococcales</taxon>
        <taxon>Cellulomonadaceae</taxon>
        <taxon>Cellulomonas</taxon>
    </lineage>
</organism>